<dbReference type="Proteomes" id="UP000000437">
    <property type="component" value="Chromosome 7"/>
</dbReference>
<feature type="coiled-coil region" evidence="1">
    <location>
        <begin position="732"/>
        <end position="759"/>
    </location>
</feature>
<protein>
    <submittedName>
        <fullName evidence="4">Centrosomal protein of 89 kDa isoform X1</fullName>
    </submittedName>
</protein>
<dbReference type="ZFIN" id="ZDB-GENE-040426-1210">
    <property type="gene designation" value="cep89"/>
</dbReference>
<reference evidence="4" key="1">
    <citation type="submission" date="2025-08" db="UniProtKB">
        <authorList>
            <consortium name="RefSeq"/>
        </authorList>
    </citation>
    <scope>IDENTIFICATION</scope>
    <source>
        <strain evidence="4">Tuebingen</strain>
        <tissue evidence="4">Fibroblasts and whole tissue</tissue>
    </source>
</reference>
<dbReference type="GeneID" id="393852"/>
<dbReference type="GO" id="GO:0007005">
    <property type="term" value="P:mitochondrion organization"/>
    <property type="evidence" value="ECO:0007669"/>
    <property type="project" value="InterPro"/>
</dbReference>
<feature type="compositionally biased region" description="Pro residues" evidence="2">
    <location>
        <begin position="50"/>
        <end position="65"/>
    </location>
</feature>
<feature type="coiled-coil region" evidence="1">
    <location>
        <begin position="291"/>
        <end position="377"/>
    </location>
</feature>
<dbReference type="InterPro" id="IPR033545">
    <property type="entry name" value="CEP89"/>
</dbReference>
<gene>
    <name evidence="4 5" type="primary">cep89</name>
    <name evidence="4" type="synonym">ccdc123</name>
    <name evidence="4" type="synonym">zgc:63648</name>
</gene>
<sequence length="865" mass="98459">MLTSHLSPQRGGWLRNMSSKFNFSLRRKEKREFRNIAHGLIPAATIAPRPAVPRTPPPRSPNPSPERPRSALAAAILSSSLTGRTVAIPSPRQRSYSESDCSRADSQADFEPYATALYTRDRWPGSVTGRPPVPSPGRTDEDDDEDDEGNDIDELEGLEGDEDHVYQSLERQSRADDINVVYAVPLKHKKSEIDSDVDEETEDSAFDIVSPLQTEEETVVPEGAAQTPSSLPQPRSVSRRSMASPELDDWSSPRSLKTSKRKSSRTNKESPVRVNERDRSSEDSEVLRSTLEVQHALVKELKEQNQILSQEKETLEKRCLQQSQHMKHLQQELCHTHRERGNSTGEGSELSSLRQQAQELVDENDGLKMTVHRLNVELSRYQARFRPLTKDENAQLKGLPVKGPAPPWLLDMKYLSPLLLAYEDHLNAKDKLLKSCEEELQSLRVRAEEVIQENEKLHTQVSKSSTVSNKEWRQLQEQARLVLEENQVLIEQLELQHAKAKEAHSKHAQEVCKVSKKVMLLEAEKQSLEKELEVERKEHRALKTEFQRVRLALEHSLSLAEHQTVTDKLKRQLQDHEKVKTCEVEDLQVRLSALEVERKTLLLDKTNLNTHIKHLETELQLSQQANRKAQRRISVLKQQVEDSLEKELIAHQYLANIVTLAEKTTHERDQLMLMASTLEKDKQGVLTRIIESTVNLGKLQEKVKVYKKQASASVCALGRRLREQEEDFAGKSASYQREIRHLQNQLRDRQEQLHGALQQKREVEGELEVVWEAATRESQRLREVVLRSSSLSPVTVAPALHSTSGRTPARIPHPEDHLSCSLPSPFISRESRLPHPSQCSPMFDSDSDQHQNPSSDESDKSGRDS</sequence>
<feature type="coiled-coil region" evidence="1">
    <location>
        <begin position="426"/>
        <end position="646"/>
    </location>
</feature>
<dbReference type="AlphaFoldDB" id="A0A8M6YZ50"/>
<dbReference type="GO" id="GO:0007268">
    <property type="term" value="P:chemical synaptic transmission"/>
    <property type="evidence" value="ECO:0007669"/>
    <property type="project" value="InterPro"/>
</dbReference>
<dbReference type="RefSeq" id="XP_017212319.1">
    <property type="nucleotide sequence ID" value="XM_017356830.4"/>
</dbReference>
<evidence type="ECO:0000313" key="3">
    <source>
        <dbReference type="Proteomes" id="UP000000437"/>
    </source>
</evidence>
<feature type="region of interest" description="Disordered" evidence="2">
    <location>
        <begin position="121"/>
        <end position="163"/>
    </location>
</feature>
<keyword evidence="1" id="KW-0175">Coiled coil</keyword>
<dbReference type="GO" id="GO:0060271">
    <property type="term" value="P:cilium assembly"/>
    <property type="evidence" value="ECO:0007669"/>
    <property type="project" value="InterPro"/>
</dbReference>
<organism evidence="3 4">
    <name type="scientific">Danio rerio</name>
    <name type="common">Zebrafish</name>
    <name type="synonym">Brachydanio rerio</name>
    <dbReference type="NCBI Taxonomy" id="7955"/>
    <lineage>
        <taxon>Eukaryota</taxon>
        <taxon>Metazoa</taxon>
        <taxon>Chordata</taxon>
        <taxon>Craniata</taxon>
        <taxon>Vertebrata</taxon>
        <taxon>Euteleostomi</taxon>
        <taxon>Actinopterygii</taxon>
        <taxon>Neopterygii</taxon>
        <taxon>Teleostei</taxon>
        <taxon>Ostariophysi</taxon>
        <taxon>Cypriniformes</taxon>
        <taxon>Danionidae</taxon>
        <taxon>Danioninae</taxon>
        <taxon>Danio</taxon>
    </lineage>
</organism>
<name>A0A8M6YZ50_DANRE</name>
<dbReference type="AGR" id="ZFIN:ZDB-GENE-040426-1210"/>
<feature type="region of interest" description="Disordered" evidence="2">
    <location>
        <begin position="82"/>
        <end position="108"/>
    </location>
</feature>
<evidence type="ECO:0000256" key="2">
    <source>
        <dbReference type="SAM" id="MobiDB-lite"/>
    </source>
</evidence>
<dbReference type="CTD" id="84902"/>
<feature type="compositionally biased region" description="Acidic residues" evidence="2">
    <location>
        <begin position="140"/>
        <end position="162"/>
    </location>
</feature>
<accession>A0A8M6YZ50</accession>
<feature type="compositionally biased region" description="Acidic residues" evidence="2">
    <location>
        <begin position="194"/>
        <end position="205"/>
    </location>
</feature>
<evidence type="ECO:0000313" key="5">
    <source>
        <dbReference type="ZFIN" id="ZDB-GENE-040426-1210"/>
    </source>
</evidence>
<feature type="compositionally biased region" description="Basic and acidic residues" evidence="2">
    <location>
        <begin position="266"/>
        <end position="286"/>
    </location>
</feature>
<evidence type="ECO:0000313" key="4">
    <source>
        <dbReference type="RefSeq" id="XP_017212319.1"/>
    </source>
</evidence>
<feature type="region of interest" description="Disordered" evidence="2">
    <location>
        <begin position="44"/>
        <end position="69"/>
    </location>
</feature>
<dbReference type="OrthoDB" id="6622877at2759"/>
<feature type="region of interest" description="Disordered" evidence="2">
    <location>
        <begin position="797"/>
        <end position="865"/>
    </location>
</feature>
<feature type="compositionally biased region" description="Polar residues" evidence="2">
    <location>
        <begin position="226"/>
        <end position="241"/>
    </location>
</feature>
<dbReference type="PANTHER" id="PTHR36170">
    <property type="entry name" value="CENTROSOMAL PROTEIN OF 89 KDA"/>
    <property type="match status" value="1"/>
</dbReference>
<feature type="region of interest" description="Disordered" evidence="2">
    <location>
        <begin position="183"/>
        <end position="287"/>
    </location>
</feature>
<dbReference type="PANTHER" id="PTHR36170:SF1">
    <property type="entry name" value="CENTROSOMAL PROTEIN OF 89 KDA"/>
    <property type="match status" value="1"/>
</dbReference>
<dbReference type="GO" id="GO:0045202">
    <property type="term" value="C:synapse"/>
    <property type="evidence" value="ECO:0007669"/>
    <property type="project" value="GOC"/>
</dbReference>
<keyword evidence="3" id="KW-1185">Reference proteome</keyword>
<evidence type="ECO:0000256" key="1">
    <source>
        <dbReference type="SAM" id="Coils"/>
    </source>
</evidence>
<dbReference type="GO" id="GO:0005814">
    <property type="term" value="C:centriole"/>
    <property type="evidence" value="ECO:0007669"/>
    <property type="project" value="InterPro"/>
</dbReference>
<proteinExistence type="predicted"/>